<dbReference type="SUPFAM" id="SSF50494">
    <property type="entry name" value="Trypsin-like serine proteases"/>
    <property type="match status" value="1"/>
</dbReference>
<dbReference type="RefSeq" id="XP_026184957.1">
    <property type="nucleotide sequence ID" value="XM_026329172.1"/>
</dbReference>
<dbReference type="InterPro" id="IPR043504">
    <property type="entry name" value="Peptidase_S1_PA_chymotrypsin"/>
</dbReference>
<reference evidence="2" key="2">
    <citation type="submission" date="2025-09" db="UniProtKB">
        <authorList>
            <consortium name="Ensembl"/>
        </authorList>
    </citation>
    <scope>IDENTIFICATION</scope>
</reference>
<dbReference type="Pfam" id="PF13365">
    <property type="entry name" value="Trypsin_2"/>
    <property type="match status" value="1"/>
</dbReference>
<keyword evidence="3" id="KW-1185">Reference proteome</keyword>
<dbReference type="GO" id="GO:0006260">
    <property type="term" value="P:DNA replication"/>
    <property type="evidence" value="ECO:0007669"/>
    <property type="project" value="TreeGrafter"/>
</dbReference>
<dbReference type="STRING" id="205130.ENSMAMP00000031431"/>
<feature type="compositionally biased region" description="Polar residues" evidence="1">
    <location>
        <begin position="1"/>
        <end position="13"/>
    </location>
</feature>
<dbReference type="InParanoid" id="A0A3Q3N7J0"/>
<feature type="compositionally biased region" description="Basic and acidic residues" evidence="1">
    <location>
        <begin position="16"/>
        <end position="26"/>
    </location>
</feature>
<dbReference type="AlphaFoldDB" id="A0A3Q3N7J0"/>
<dbReference type="PANTHER" id="PTHR14389:SF3">
    <property type="entry name" value="PROTEIN FAM111A-LIKE"/>
    <property type="match status" value="1"/>
</dbReference>
<proteinExistence type="predicted"/>
<dbReference type="Gene3D" id="2.40.10.10">
    <property type="entry name" value="Trypsin-like serine proteases"/>
    <property type="match status" value="2"/>
</dbReference>
<accession>A0A3Q3N7J0</accession>
<dbReference type="InterPro" id="IPR009003">
    <property type="entry name" value="Peptidase_S1_PA"/>
</dbReference>
<dbReference type="GeneTree" id="ENSGT00390000005182"/>
<dbReference type="PANTHER" id="PTHR14389">
    <property type="entry name" value="SI:CH1073-475A24.1"/>
    <property type="match status" value="1"/>
</dbReference>
<dbReference type="RefSeq" id="XP_026184958.1">
    <property type="nucleotide sequence ID" value="XM_026329173.1"/>
</dbReference>
<evidence type="ECO:0000313" key="2">
    <source>
        <dbReference type="Ensembl" id="ENSMAMP00000031433.1"/>
    </source>
</evidence>
<evidence type="ECO:0000313" key="3">
    <source>
        <dbReference type="Proteomes" id="UP000261640"/>
    </source>
</evidence>
<reference evidence="2" key="1">
    <citation type="submission" date="2025-08" db="UniProtKB">
        <authorList>
            <consortium name="Ensembl"/>
        </authorList>
    </citation>
    <scope>IDENTIFICATION</scope>
</reference>
<dbReference type="Ensembl" id="ENSMAMT00000032252.2">
    <property type="protein sequence ID" value="ENSMAMP00000031433.1"/>
    <property type="gene ID" value="ENSMAMG00000021167.2"/>
</dbReference>
<sequence>MAQPLQTGNNGSVDNIVKKNTDHQDGETSQPPNLQPDAKEKKELHSTHSFEWCWSSKSPASITCNKAQTVEDLLKGSSEFRRIAEKNKTKELVIVRDGKAISSHFPCSLIKNERLILKYIKAANKPKQPCSGSVHPCRKRPAGELVMFHVLTTGGKDVVKIMRNPALRATVQEITIYAYQGEKVKQALKRDARFLKTIFNKNCALSHTSTEVNTEMSNLVDDLDGKTYKIILLNRSNPTESQSSSLDDNYIIQSESQRSESDENQDPSQQSATIEALNDNTSEKKPKLNQSIFREIPDSKQMRIHLSSEFKHLMKGMKSEVPKFSRNQNLLHVEYGKSAETCRKVKTMKRLMELSSSVCQVRFYGDPVGSGFLLVDKFVLTNAHVVKKFYNETTKQLDGRVTAHFFYEDLQLVGGEVEVEEVVGFEYGPDASGHQYDWVLLKLSADKKLPDGLLPETGFCPQGGAVCIIGHPDGGVKKIDPCLIVPSHDRNNVVERHYYENQGHVQLITELFFERVSESVKRHTQDLTYESCFYFGSSGSPVFDKHCKVVAMHSGGYSYPGLTGTKHSVIEYGHPLSRIIEHILVQMVERGRADVLKAYIDCPYPHHDIMMTNLKKLVESRNITAFRNALNSSVVKNDQSLKMFFDFFSQKEEFVPMDIDT</sequence>
<feature type="region of interest" description="Disordered" evidence="1">
    <location>
        <begin position="1"/>
        <end position="42"/>
    </location>
</feature>
<dbReference type="GO" id="GO:0005634">
    <property type="term" value="C:nucleus"/>
    <property type="evidence" value="ECO:0007669"/>
    <property type="project" value="TreeGrafter"/>
</dbReference>
<feature type="region of interest" description="Disordered" evidence="1">
    <location>
        <begin position="254"/>
        <end position="289"/>
    </location>
</feature>
<dbReference type="Proteomes" id="UP000261640">
    <property type="component" value="Unplaced"/>
</dbReference>
<protein>
    <submittedName>
        <fullName evidence="2">Protein FAM111A-like</fullName>
    </submittedName>
</protein>
<dbReference type="GO" id="GO:0000785">
    <property type="term" value="C:chromatin"/>
    <property type="evidence" value="ECO:0007669"/>
    <property type="project" value="TreeGrafter"/>
</dbReference>
<organism evidence="2 3">
    <name type="scientific">Mastacembelus armatus</name>
    <name type="common">zig-zag eel</name>
    <dbReference type="NCBI Taxonomy" id="205130"/>
    <lineage>
        <taxon>Eukaryota</taxon>
        <taxon>Metazoa</taxon>
        <taxon>Chordata</taxon>
        <taxon>Craniata</taxon>
        <taxon>Vertebrata</taxon>
        <taxon>Euteleostomi</taxon>
        <taxon>Actinopterygii</taxon>
        <taxon>Neopterygii</taxon>
        <taxon>Teleostei</taxon>
        <taxon>Neoteleostei</taxon>
        <taxon>Acanthomorphata</taxon>
        <taxon>Anabantaria</taxon>
        <taxon>Synbranchiformes</taxon>
        <taxon>Mastacembelidae</taxon>
        <taxon>Mastacembelus</taxon>
    </lineage>
</organism>
<dbReference type="GeneID" id="113143510"/>
<name>A0A3Q3N7J0_9TELE</name>
<dbReference type="OrthoDB" id="10025068at2759"/>
<evidence type="ECO:0000256" key="1">
    <source>
        <dbReference type="SAM" id="MobiDB-lite"/>
    </source>
</evidence>